<reference evidence="1 2" key="1">
    <citation type="submission" date="2019-12" db="EMBL/GenBank/DDBJ databases">
        <authorList>
            <person name="Alioto T."/>
            <person name="Alioto T."/>
            <person name="Gomez Garrido J."/>
        </authorList>
    </citation>
    <scope>NUCLEOTIDE SEQUENCE [LARGE SCALE GENOMIC DNA]</scope>
</reference>
<gene>
    <name evidence="1" type="ORF">OLEA9_A001517</name>
</gene>
<evidence type="ECO:0000313" key="1">
    <source>
        <dbReference type="EMBL" id="CAA2991373.1"/>
    </source>
</evidence>
<dbReference type="AlphaFoldDB" id="A0A8S0SGK8"/>
<dbReference type="Gramene" id="OE9A001517T1">
    <property type="protein sequence ID" value="OE9A001517C1"/>
    <property type="gene ID" value="OE9A001517"/>
</dbReference>
<protein>
    <submittedName>
        <fullName evidence="1">40S ribosomal SA-like</fullName>
    </submittedName>
</protein>
<organism evidence="1 2">
    <name type="scientific">Olea europaea subsp. europaea</name>
    <dbReference type="NCBI Taxonomy" id="158383"/>
    <lineage>
        <taxon>Eukaryota</taxon>
        <taxon>Viridiplantae</taxon>
        <taxon>Streptophyta</taxon>
        <taxon>Embryophyta</taxon>
        <taxon>Tracheophyta</taxon>
        <taxon>Spermatophyta</taxon>
        <taxon>Magnoliopsida</taxon>
        <taxon>eudicotyledons</taxon>
        <taxon>Gunneridae</taxon>
        <taxon>Pentapetalae</taxon>
        <taxon>asterids</taxon>
        <taxon>lamiids</taxon>
        <taxon>Lamiales</taxon>
        <taxon>Oleaceae</taxon>
        <taxon>Oleeae</taxon>
        <taxon>Olea</taxon>
    </lineage>
</organism>
<dbReference type="EMBL" id="CACTIH010005425">
    <property type="protein sequence ID" value="CAA2991373.1"/>
    <property type="molecule type" value="Genomic_DNA"/>
</dbReference>
<dbReference type="Proteomes" id="UP000594638">
    <property type="component" value="Unassembled WGS sequence"/>
</dbReference>
<sequence>MREPQEAKEQEEKETPALPDYVDYFTAPVGGDWSSNQILDAQWAPEMASTLTPVASGWTGEAGSGDDGVRWRTGGGGCGIGVTLQMMAVMMHLRSWWWWLLVIVGGGCGGAL</sequence>
<name>A0A8S0SGK8_OLEEU</name>
<accession>A0A8S0SGK8</accession>
<keyword evidence="2" id="KW-1185">Reference proteome</keyword>
<comment type="caution">
    <text evidence="1">The sequence shown here is derived from an EMBL/GenBank/DDBJ whole genome shotgun (WGS) entry which is preliminary data.</text>
</comment>
<proteinExistence type="predicted"/>
<evidence type="ECO:0000313" key="2">
    <source>
        <dbReference type="Proteomes" id="UP000594638"/>
    </source>
</evidence>